<dbReference type="OrthoDB" id="4062651at2759"/>
<name>A0A4Y7SUE6_COPMI</name>
<comment type="caution">
    <text evidence="2">The sequence shown here is derived from an EMBL/GenBank/DDBJ whole genome shotgun (WGS) entry which is preliminary data.</text>
</comment>
<dbReference type="InterPro" id="IPR000719">
    <property type="entry name" value="Prot_kinase_dom"/>
</dbReference>
<dbReference type="EMBL" id="QPFP01000056">
    <property type="protein sequence ID" value="TEB25495.1"/>
    <property type="molecule type" value="Genomic_DNA"/>
</dbReference>
<keyword evidence="3" id="KW-1185">Reference proteome</keyword>
<evidence type="ECO:0000313" key="2">
    <source>
        <dbReference type="EMBL" id="TEB25495.1"/>
    </source>
</evidence>
<evidence type="ECO:0000259" key="1">
    <source>
        <dbReference type="PROSITE" id="PS50011"/>
    </source>
</evidence>
<dbReference type="GO" id="GO:0005524">
    <property type="term" value="F:ATP binding"/>
    <property type="evidence" value="ECO:0007669"/>
    <property type="project" value="InterPro"/>
</dbReference>
<dbReference type="STRING" id="71717.A0A4Y7SUE6"/>
<dbReference type="Gene3D" id="1.10.510.10">
    <property type="entry name" value="Transferase(Phosphotransferase) domain 1"/>
    <property type="match status" value="1"/>
</dbReference>
<evidence type="ECO:0000313" key="3">
    <source>
        <dbReference type="Proteomes" id="UP000298030"/>
    </source>
</evidence>
<dbReference type="SMART" id="SM00220">
    <property type="entry name" value="S_TKc"/>
    <property type="match status" value="1"/>
</dbReference>
<accession>A0A4Y7SUE6</accession>
<protein>
    <recommendedName>
        <fullName evidence="1">Protein kinase domain-containing protein</fullName>
    </recommendedName>
</protein>
<sequence length="314" mass="34561">MGSLISSPRPAVHVHEVNPLSAGVAVTYAGVCIVADSIRCPDPLTNVYEGHYRGQSARFKEYRRLDYHAREGIDVCAMLMNEARLRRRHQTANHVPVSGVYQATLAHGSSSFLIEAPYHYVPLKEYLSANPDADRKPLLKEALHIIGDLHCKGLVLGVIRLKSFVVDPSGKLFLSGFETMRAENPSSPFRAVLNPSFDSMACMAPELLQSMGTDGLASLTRATDTYAVGCFAYELFIGDPPFLAKYRGYPTHMAQFQLIRDVVGGAELPERPAMEACARSGLTDEIWGLLTECWSTEPSLRPSVYDVLARVTLT</sequence>
<dbReference type="PANTHER" id="PTHR44329">
    <property type="entry name" value="SERINE/THREONINE-PROTEIN KINASE TNNI3K-RELATED"/>
    <property type="match status" value="1"/>
</dbReference>
<gene>
    <name evidence="2" type="ORF">FA13DRAFT_1738221</name>
</gene>
<dbReference type="InterPro" id="IPR011009">
    <property type="entry name" value="Kinase-like_dom_sf"/>
</dbReference>
<organism evidence="2 3">
    <name type="scientific">Coprinellus micaceus</name>
    <name type="common">Glistening ink-cap mushroom</name>
    <name type="synonym">Coprinus micaceus</name>
    <dbReference type="NCBI Taxonomy" id="71717"/>
    <lineage>
        <taxon>Eukaryota</taxon>
        <taxon>Fungi</taxon>
        <taxon>Dikarya</taxon>
        <taxon>Basidiomycota</taxon>
        <taxon>Agaricomycotina</taxon>
        <taxon>Agaricomycetes</taxon>
        <taxon>Agaricomycetidae</taxon>
        <taxon>Agaricales</taxon>
        <taxon>Agaricineae</taxon>
        <taxon>Psathyrellaceae</taxon>
        <taxon>Coprinellus</taxon>
    </lineage>
</organism>
<dbReference type="SUPFAM" id="SSF56112">
    <property type="entry name" value="Protein kinase-like (PK-like)"/>
    <property type="match status" value="1"/>
</dbReference>
<dbReference type="Pfam" id="PF00069">
    <property type="entry name" value="Pkinase"/>
    <property type="match status" value="1"/>
</dbReference>
<dbReference type="AlphaFoldDB" id="A0A4Y7SUE6"/>
<feature type="domain" description="Protein kinase" evidence="1">
    <location>
        <begin position="1"/>
        <end position="313"/>
    </location>
</feature>
<dbReference type="Proteomes" id="UP000298030">
    <property type="component" value="Unassembled WGS sequence"/>
</dbReference>
<proteinExistence type="predicted"/>
<dbReference type="GO" id="GO:0004674">
    <property type="term" value="F:protein serine/threonine kinase activity"/>
    <property type="evidence" value="ECO:0007669"/>
    <property type="project" value="TreeGrafter"/>
</dbReference>
<reference evidence="2 3" key="1">
    <citation type="journal article" date="2019" name="Nat. Ecol. Evol.">
        <title>Megaphylogeny resolves global patterns of mushroom evolution.</title>
        <authorList>
            <person name="Varga T."/>
            <person name="Krizsan K."/>
            <person name="Foldi C."/>
            <person name="Dima B."/>
            <person name="Sanchez-Garcia M."/>
            <person name="Sanchez-Ramirez S."/>
            <person name="Szollosi G.J."/>
            <person name="Szarkandi J.G."/>
            <person name="Papp V."/>
            <person name="Albert L."/>
            <person name="Andreopoulos W."/>
            <person name="Angelini C."/>
            <person name="Antonin V."/>
            <person name="Barry K.W."/>
            <person name="Bougher N.L."/>
            <person name="Buchanan P."/>
            <person name="Buyck B."/>
            <person name="Bense V."/>
            <person name="Catcheside P."/>
            <person name="Chovatia M."/>
            <person name="Cooper J."/>
            <person name="Damon W."/>
            <person name="Desjardin D."/>
            <person name="Finy P."/>
            <person name="Geml J."/>
            <person name="Haridas S."/>
            <person name="Hughes K."/>
            <person name="Justo A."/>
            <person name="Karasinski D."/>
            <person name="Kautmanova I."/>
            <person name="Kiss B."/>
            <person name="Kocsube S."/>
            <person name="Kotiranta H."/>
            <person name="LaButti K.M."/>
            <person name="Lechner B.E."/>
            <person name="Liimatainen K."/>
            <person name="Lipzen A."/>
            <person name="Lukacs Z."/>
            <person name="Mihaltcheva S."/>
            <person name="Morgado L.N."/>
            <person name="Niskanen T."/>
            <person name="Noordeloos M.E."/>
            <person name="Ohm R.A."/>
            <person name="Ortiz-Santana B."/>
            <person name="Ovrebo C."/>
            <person name="Racz N."/>
            <person name="Riley R."/>
            <person name="Savchenko A."/>
            <person name="Shiryaev A."/>
            <person name="Soop K."/>
            <person name="Spirin V."/>
            <person name="Szebenyi C."/>
            <person name="Tomsovsky M."/>
            <person name="Tulloss R.E."/>
            <person name="Uehling J."/>
            <person name="Grigoriev I.V."/>
            <person name="Vagvolgyi C."/>
            <person name="Papp T."/>
            <person name="Martin F.M."/>
            <person name="Miettinen O."/>
            <person name="Hibbett D.S."/>
            <person name="Nagy L.G."/>
        </authorList>
    </citation>
    <scope>NUCLEOTIDE SEQUENCE [LARGE SCALE GENOMIC DNA]</scope>
    <source>
        <strain evidence="2 3">FP101781</strain>
    </source>
</reference>
<dbReference type="InterPro" id="IPR051681">
    <property type="entry name" value="Ser/Thr_Kinases-Pseudokinases"/>
</dbReference>
<dbReference type="PROSITE" id="PS50011">
    <property type="entry name" value="PROTEIN_KINASE_DOM"/>
    <property type="match status" value="1"/>
</dbReference>